<dbReference type="EMBL" id="FWXR01000014">
    <property type="protein sequence ID" value="SMC95612.1"/>
    <property type="molecule type" value="Genomic_DNA"/>
</dbReference>
<proteinExistence type="predicted"/>
<feature type="domain" description="GGDEF" evidence="4">
    <location>
        <begin position="218"/>
        <end position="351"/>
    </location>
</feature>
<dbReference type="Pfam" id="PF00990">
    <property type="entry name" value="GGDEF"/>
    <property type="match status" value="1"/>
</dbReference>
<feature type="domain" description="EAL" evidence="3">
    <location>
        <begin position="360"/>
        <end position="610"/>
    </location>
</feature>
<dbReference type="PROSITE" id="PS50887">
    <property type="entry name" value="GGDEF"/>
    <property type="match status" value="1"/>
</dbReference>
<dbReference type="AlphaFoldDB" id="A0A1W2DEP4"/>
<reference evidence="5 6" key="1">
    <citation type="submission" date="2017-04" db="EMBL/GenBank/DDBJ databases">
        <authorList>
            <person name="Afonso C.L."/>
            <person name="Miller P.J."/>
            <person name="Scott M.A."/>
            <person name="Spackman E."/>
            <person name="Goraichik I."/>
            <person name="Dimitrov K.M."/>
            <person name="Suarez D.L."/>
            <person name="Swayne D.E."/>
        </authorList>
    </citation>
    <scope>NUCLEOTIDE SEQUENCE [LARGE SCALE GENOMIC DNA]</scope>
    <source>
        <strain evidence="5 6">CGMCC 1.10972</strain>
    </source>
</reference>
<dbReference type="InterPro" id="IPR000160">
    <property type="entry name" value="GGDEF_dom"/>
</dbReference>
<feature type="domain" description="Response regulatory" evidence="2">
    <location>
        <begin position="20"/>
        <end position="136"/>
    </location>
</feature>
<dbReference type="CDD" id="cd17574">
    <property type="entry name" value="REC_OmpR"/>
    <property type="match status" value="1"/>
</dbReference>
<name>A0A1W2DEP4_9HYPH</name>
<dbReference type="InterPro" id="IPR001633">
    <property type="entry name" value="EAL_dom"/>
</dbReference>
<dbReference type="CDD" id="cd01948">
    <property type="entry name" value="EAL"/>
    <property type="match status" value="1"/>
</dbReference>
<accession>A0A1W2DEP4</accession>
<dbReference type="SMART" id="SM00052">
    <property type="entry name" value="EAL"/>
    <property type="match status" value="1"/>
</dbReference>
<dbReference type="SUPFAM" id="SSF55073">
    <property type="entry name" value="Nucleotide cyclase"/>
    <property type="match status" value="1"/>
</dbReference>
<dbReference type="SUPFAM" id="SSF141868">
    <property type="entry name" value="EAL domain-like"/>
    <property type="match status" value="1"/>
</dbReference>
<dbReference type="NCBIfam" id="TIGR00254">
    <property type="entry name" value="GGDEF"/>
    <property type="match status" value="1"/>
</dbReference>
<evidence type="ECO:0000256" key="1">
    <source>
        <dbReference type="PROSITE-ProRule" id="PRU00169"/>
    </source>
</evidence>
<dbReference type="InterPro" id="IPR043128">
    <property type="entry name" value="Rev_trsase/Diguanyl_cyclase"/>
</dbReference>
<dbReference type="InterPro" id="IPR011006">
    <property type="entry name" value="CheY-like_superfamily"/>
</dbReference>
<dbReference type="InterPro" id="IPR035919">
    <property type="entry name" value="EAL_sf"/>
</dbReference>
<dbReference type="Gene3D" id="3.20.20.450">
    <property type="entry name" value="EAL domain"/>
    <property type="match status" value="1"/>
</dbReference>
<dbReference type="Gene3D" id="3.40.50.2300">
    <property type="match status" value="1"/>
</dbReference>
<dbReference type="OrthoDB" id="9814202at2"/>
<dbReference type="SUPFAM" id="SSF52172">
    <property type="entry name" value="CheY-like"/>
    <property type="match status" value="1"/>
</dbReference>
<dbReference type="InterPro" id="IPR001789">
    <property type="entry name" value="Sig_transdc_resp-reg_receiver"/>
</dbReference>
<dbReference type="STRING" id="937218.SAMN06297251_11465"/>
<dbReference type="Proteomes" id="UP000192656">
    <property type="component" value="Unassembled WGS sequence"/>
</dbReference>
<feature type="modified residue" description="4-aspartylphosphate" evidence="1">
    <location>
        <position position="69"/>
    </location>
</feature>
<keyword evidence="1" id="KW-0597">Phosphoprotein</keyword>
<dbReference type="PANTHER" id="PTHR44757">
    <property type="entry name" value="DIGUANYLATE CYCLASE DGCP"/>
    <property type="match status" value="1"/>
</dbReference>
<dbReference type="SMART" id="SM00267">
    <property type="entry name" value="GGDEF"/>
    <property type="match status" value="1"/>
</dbReference>
<dbReference type="Pfam" id="PF00563">
    <property type="entry name" value="EAL"/>
    <property type="match status" value="1"/>
</dbReference>
<sequence length="622" mass="68378">MQSVQKIDIDDCETPQAQPRLLVVDDVADNRAILMRRLVRRGFEVVEAIGGQDALDKIAAESFDLVLLDIMMPDINGNEVLRRIRERFSEIELPVIMVTAKGLSDDVVESITLGANDYVTKPVDFAVALARIQSNLQRKLLADRLNQEKKSAESQAAELKVTVLKNETQLLDESNRRQQSEEQLRFLAFHDSLTGLLNRQGFNNALAETLEVTKRGEAETALLFIDLNLFKQVNDAYGHEVGDQLLAAVGARLSETIGEGMSVARLGGDEFAVITTAAHQPQMTMAMSDKVIEALGRPFEIAGHQLQIGASCGIACASDCANQAESLVKAADLAMYQAKGASKQTAVLFTPDMLTAQNQRRQMEQDLRHAVANGDLQLFYQPLVDMKTRKIVAFEALVRWLHPTFGMLPPDVFIPLAEEINVIDQLGNWVIRTACAQAAQWPCGIAVAVNVSPLQFRETSLLPTIINALSSSGLAPRRLELELTESTLLNQSDDLMRTLSSIRDLGVKLAMDDFGTGYSSLSYLERFRFDKIKIDKKFIQSMSASVETSAIVSAIINLSQTIGARTTAEGIETEEQFDQISERGCNQGQGYLFSRPVAATEIGALIDDYGCLQQLPIAGKID</sequence>
<evidence type="ECO:0000313" key="6">
    <source>
        <dbReference type="Proteomes" id="UP000192656"/>
    </source>
</evidence>
<dbReference type="PANTHER" id="PTHR44757:SF2">
    <property type="entry name" value="BIOFILM ARCHITECTURE MAINTENANCE PROTEIN MBAA"/>
    <property type="match status" value="1"/>
</dbReference>
<evidence type="ECO:0000313" key="5">
    <source>
        <dbReference type="EMBL" id="SMC95612.1"/>
    </source>
</evidence>
<dbReference type="SMART" id="SM00448">
    <property type="entry name" value="REC"/>
    <property type="match status" value="1"/>
</dbReference>
<dbReference type="PROSITE" id="PS50883">
    <property type="entry name" value="EAL"/>
    <property type="match status" value="1"/>
</dbReference>
<dbReference type="GO" id="GO:0000160">
    <property type="term" value="P:phosphorelay signal transduction system"/>
    <property type="evidence" value="ECO:0007669"/>
    <property type="project" value="InterPro"/>
</dbReference>
<dbReference type="PROSITE" id="PS50110">
    <property type="entry name" value="RESPONSE_REGULATORY"/>
    <property type="match status" value="1"/>
</dbReference>
<evidence type="ECO:0000259" key="3">
    <source>
        <dbReference type="PROSITE" id="PS50883"/>
    </source>
</evidence>
<dbReference type="Pfam" id="PF00072">
    <property type="entry name" value="Response_reg"/>
    <property type="match status" value="1"/>
</dbReference>
<dbReference type="Gene3D" id="3.30.70.270">
    <property type="match status" value="1"/>
</dbReference>
<gene>
    <name evidence="5" type="ORF">SAMN06297251_11465</name>
</gene>
<evidence type="ECO:0000259" key="2">
    <source>
        <dbReference type="PROSITE" id="PS50110"/>
    </source>
</evidence>
<dbReference type="RefSeq" id="WP_084411153.1">
    <property type="nucleotide sequence ID" value="NZ_FWXR01000014.1"/>
</dbReference>
<organism evidence="5 6">
    <name type="scientific">Fulvimarina manganoxydans</name>
    <dbReference type="NCBI Taxonomy" id="937218"/>
    <lineage>
        <taxon>Bacteria</taxon>
        <taxon>Pseudomonadati</taxon>
        <taxon>Pseudomonadota</taxon>
        <taxon>Alphaproteobacteria</taxon>
        <taxon>Hyphomicrobiales</taxon>
        <taxon>Aurantimonadaceae</taxon>
        <taxon>Fulvimarina</taxon>
    </lineage>
</organism>
<dbReference type="CDD" id="cd01949">
    <property type="entry name" value="GGDEF"/>
    <property type="match status" value="1"/>
</dbReference>
<dbReference type="InterPro" id="IPR029787">
    <property type="entry name" value="Nucleotide_cyclase"/>
</dbReference>
<dbReference type="InterPro" id="IPR052155">
    <property type="entry name" value="Biofilm_reg_signaling"/>
</dbReference>
<evidence type="ECO:0000259" key="4">
    <source>
        <dbReference type="PROSITE" id="PS50887"/>
    </source>
</evidence>
<protein>
    <submittedName>
        <fullName evidence="5">Response regulator receiver modulated diguanylate cyclase/phosphodiesterase</fullName>
    </submittedName>
</protein>
<keyword evidence="6" id="KW-1185">Reference proteome</keyword>